<feature type="domain" description="HTH cro/C1-type" evidence="1">
    <location>
        <begin position="13"/>
        <end position="63"/>
    </location>
</feature>
<dbReference type="OrthoDB" id="2899891at2"/>
<dbReference type="PROSITE" id="PS50943">
    <property type="entry name" value="HTH_CROC1"/>
    <property type="match status" value="1"/>
</dbReference>
<dbReference type="SUPFAM" id="SSF47413">
    <property type="entry name" value="lambda repressor-like DNA-binding domains"/>
    <property type="match status" value="1"/>
</dbReference>
<evidence type="ECO:0000313" key="2">
    <source>
        <dbReference type="EMBL" id="OCT12645.1"/>
    </source>
</evidence>
<dbReference type="InterPro" id="IPR010982">
    <property type="entry name" value="Lambda_DNA-bd_dom_sf"/>
</dbReference>
<dbReference type="GO" id="GO:0003677">
    <property type="term" value="F:DNA binding"/>
    <property type="evidence" value="ECO:0007669"/>
    <property type="project" value="InterPro"/>
</dbReference>
<dbReference type="Proteomes" id="UP000093309">
    <property type="component" value="Unassembled WGS sequence"/>
</dbReference>
<dbReference type="PANTHER" id="PTHR37301">
    <property type="entry name" value="DNA-BINDING PROTEIN-RELATED"/>
    <property type="match status" value="1"/>
</dbReference>
<evidence type="ECO:0000259" key="1">
    <source>
        <dbReference type="PROSITE" id="PS50943"/>
    </source>
</evidence>
<organism evidence="2 3">
    <name type="scientific">Paenibacillus pectinilyticus</name>
    <dbReference type="NCBI Taxonomy" id="512399"/>
    <lineage>
        <taxon>Bacteria</taxon>
        <taxon>Bacillati</taxon>
        <taxon>Bacillota</taxon>
        <taxon>Bacilli</taxon>
        <taxon>Bacillales</taxon>
        <taxon>Paenibacillaceae</taxon>
        <taxon>Paenibacillus</taxon>
    </lineage>
</organism>
<name>A0A1C0ZX19_9BACL</name>
<accession>A0A1C0ZX19</accession>
<proteinExistence type="predicted"/>
<protein>
    <recommendedName>
        <fullName evidence="1">HTH cro/C1-type domain-containing protein</fullName>
    </recommendedName>
</protein>
<dbReference type="EMBL" id="LYPC01000027">
    <property type="protein sequence ID" value="OCT12645.1"/>
    <property type="molecule type" value="Genomic_DNA"/>
</dbReference>
<sequence>MAIRNNLALIMAKRKIFSLEDISKGTGLNKNTLSLIRHNKAKGIDYRTLEALCTYFEVQISEMLVIEDEAS</sequence>
<comment type="caution">
    <text evidence="2">The sequence shown here is derived from an EMBL/GenBank/DDBJ whole genome shotgun (WGS) entry which is preliminary data.</text>
</comment>
<dbReference type="AlphaFoldDB" id="A0A1C0ZX19"/>
<dbReference type="RefSeq" id="WP_065857138.1">
    <property type="nucleotide sequence ID" value="NZ_LYPC01000027.1"/>
</dbReference>
<dbReference type="Pfam" id="PF13443">
    <property type="entry name" value="HTH_26"/>
    <property type="match status" value="1"/>
</dbReference>
<dbReference type="Gene3D" id="1.10.260.40">
    <property type="entry name" value="lambda repressor-like DNA-binding domains"/>
    <property type="match status" value="1"/>
</dbReference>
<dbReference type="SMART" id="SM00530">
    <property type="entry name" value="HTH_XRE"/>
    <property type="match status" value="1"/>
</dbReference>
<keyword evidence="3" id="KW-1185">Reference proteome</keyword>
<evidence type="ECO:0000313" key="3">
    <source>
        <dbReference type="Proteomes" id="UP000093309"/>
    </source>
</evidence>
<gene>
    <name evidence="2" type="ORF">A8709_33075</name>
</gene>
<reference evidence="3" key="1">
    <citation type="submission" date="2016-05" db="EMBL/GenBank/DDBJ databases">
        <title>Paenibacillus oryzae. sp. nov., isolated from the rice root.</title>
        <authorList>
            <person name="Zhang J."/>
            <person name="Zhang X."/>
        </authorList>
    </citation>
    <scope>NUCLEOTIDE SEQUENCE [LARGE SCALE GENOMIC DNA]</scope>
    <source>
        <strain evidence="3">KCTC13222</strain>
    </source>
</reference>
<dbReference type="PANTHER" id="PTHR37301:SF1">
    <property type="entry name" value="DNA-BINDING PROTEIN"/>
    <property type="match status" value="1"/>
</dbReference>
<dbReference type="STRING" id="512399.A8709_33075"/>
<dbReference type="InterPro" id="IPR001387">
    <property type="entry name" value="Cro/C1-type_HTH"/>
</dbReference>